<dbReference type="GO" id="GO:0005739">
    <property type="term" value="C:mitochondrion"/>
    <property type="evidence" value="ECO:0007669"/>
    <property type="project" value="TreeGrafter"/>
</dbReference>
<evidence type="ECO:0000256" key="2">
    <source>
        <dbReference type="SAM" id="MobiDB-lite"/>
    </source>
</evidence>
<feature type="region of interest" description="Disordered" evidence="2">
    <location>
        <begin position="33"/>
        <end position="61"/>
    </location>
</feature>
<dbReference type="GO" id="GO:0032981">
    <property type="term" value="P:mitochondrial respiratory chain complex I assembly"/>
    <property type="evidence" value="ECO:0007669"/>
    <property type="project" value="InterPro"/>
</dbReference>
<reference evidence="3" key="1">
    <citation type="submission" date="2015-12" db="EMBL/GenBank/DDBJ databases">
        <title>De novo transcriptome assembly of four potential Pierce s Disease insect vectors from Arizona vineyards.</title>
        <authorList>
            <person name="Tassone E.E."/>
        </authorList>
    </citation>
    <scope>NUCLEOTIDE SEQUENCE</scope>
</reference>
<evidence type="ECO:0000256" key="1">
    <source>
        <dbReference type="SAM" id="Coils"/>
    </source>
</evidence>
<name>A0A1B6E004_9HEMI</name>
<organism evidence="3">
    <name type="scientific">Clastoptera arizonana</name>
    <name type="common">Arizona spittle bug</name>
    <dbReference type="NCBI Taxonomy" id="38151"/>
    <lineage>
        <taxon>Eukaryota</taxon>
        <taxon>Metazoa</taxon>
        <taxon>Ecdysozoa</taxon>
        <taxon>Arthropoda</taxon>
        <taxon>Hexapoda</taxon>
        <taxon>Insecta</taxon>
        <taxon>Pterygota</taxon>
        <taxon>Neoptera</taxon>
        <taxon>Paraneoptera</taxon>
        <taxon>Hemiptera</taxon>
        <taxon>Auchenorrhyncha</taxon>
        <taxon>Cercopoidea</taxon>
        <taxon>Clastopteridae</taxon>
        <taxon>Clastoptera</taxon>
    </lineage>
</organism>
<dbReference type="AlphaFoldDB" id="A0A1B6E004"/>
<dbReference type="PANTHER" id="PTHR13338">
    <property type="entry name" value="UPF0240 PROTEIN"/>
    <property type="match status" value="1"/>
</dbReference>
<dbReference type="InterPro" id="IPR009622">
    <property type="entry name" value="NDUFAF4"/>
</dbReference>
<proteinExistence type="predicted"/>
<feature type="coiled-coil region" evidence="1">
    <location>
        <begin position="193"/>
        <end position="220"/>
    </location>
</feature>
<dbReference type="Pfam" id="PF06784">
    <property type="entry name" value="UPF0240"/>
    <property type="match status" value="1"/>
</dbReference>
<gene>
    <name evidence="3" type="ORF">g.4662</name>
</gene>
<evidence type="ECO:0008006" key="4">
    <source>
        <dbReference type="Google" id="ProtNLM"/>
    </source>
</evidence>
<dbReference type="EMBL" id="GEDC01006035">
    <property type="protein sequence ID" value="JAS31263.1"/>
    <property type="molecule type" value="Transcribed_RNA"/>
</dbReference>
<protein>
    <recommendedName>
        <fullName evidence="4">Protein NDUFAF4 homolog</fullName>
    </recommendedName>
</protein>
<keyword evidence="1" id="KW-0175">Coiled coil</keyword>
<accession>A0A1B6E004</accession>
<sequence length="225" mass="26120">MGKVLSSLSRHVKIYNVEERAFKVISKEKPVPAPLHQKSLQEIEQLKRENPSALSEQQEKNEQLDQHLKNVYVLSHDPKKKSPEFSKSREIAGLLPQLRKPFIDHEYGYFEPDKKSIAPGKFTLKQAIKFLSKHQEQPDVYTAEVIAKEHKIDQNLAENVIRYFSMFGYHDPRNKTNQKLEPNIAQKLQQLNVTNVKALMGDYEKEVKEKEKQLQDGDKKSDNVT</sequence>
<feature type="compositionally biased region" description="Basic and acidic residues" evidence="2">
    <location>
        <begin position="39"/>
        <end position="50"/>
    </location>
</feature>
<evidence type="ECO:0000313" key="3">
    <source>
        <dbReference type="EMBL" id="JAS31263.1"/>
    </source>
</evidence>
<dbReference type="PANTHER" id="PTHR13338:SF4">
    <property type="entry name" value="NADH DEHYDROGENASE [UBIQUINONE] 1 ALPHA SUBCOMPLEX ASSEMBLY FACTOR 4"/>
    <property type="match status" value="1"/>
</dbReference>